<name>A0A2W1NTG6_9FLAO</name>
<evidence type="ECO:0000313" key="2">
    <source>
        <dbReference type="Proteomes" id="UP000249248"/>
    </source>
</evidence>
<organism evidence="1 2">
    <name type="scientific">Putridiphycobacter roseus</name>
    <dbReference type="NCBI Taxonomy" id="2219161"/>
    <lineage>
        <taxon>Bacteria</taxon>
        <taxon>Pseudomonadati</taxon>
        <taxon>Bacteroidota</taxon>
        <taxon>Flavobacteriia</taxon>
        <taxon>Flavobacteriales</taxon>
        <taxon>Crocinitomicaceae</taxon>
        <taxon>Putridiphycobacter</taxon>
    </lineage>
</organism>
<sequence length="67" mass="7365">MGVKILLLSILFTSVLYAQPINERYKLEAQNTIFGSVIVLDSGYIVAGLNGMGTAFGWKGFLHNLIF</sequence>
<protein>
    <submittedName>
        <fullName evidence="1">Uncharacterized protein</fullName>
    </submittedName>
</protein>
<keyword evidence="2" id="KW-1185">Reference proteome</keyword>
<gene>
    <name evidence="1" type="ORF">DNU06_05165</name>
</gene>
<dbReference type="EMBL" id="QKSB01000002">
    <property type="protein sequence ID" value="PZE18008.1"/>
    <property type="molecule type" value="Genomic_DNA"/>
</dbReference>
<dbReference type="Proteomes" id="UP000249248">
    <property type="component" value="Unassembled WGS sequence"/>
</dbReference>
<comment type="caution">
    <text evidence="1">The sequence shown here is derived from an EMBL/GenBank/DDBJ whole genome shotgun (WGS) entry which is preliminary data.</text>
</comment>
<dbReference type="AlphaFoldDB" id="A0A2W1NTG6"/>
<proteinExistence type="predicted"/>
<accession>A0A2W1NTG6</accession>
<evidence type="ECO:0000313" key="1">
    <source>
        <dbReference type="EMBL" id="PZE18008.1"/>
    </source>
</evidence>
<reference evidence="1 2" key="1">
    <citation type="submission" date="2018-06" db="EMBL/GenBank/DDBJ databases">
        <title>The draft genome sequence of Crocinitomix sp. SM1701.</title>
        <authorList>
            <person name="Zhang X."/>
        </authorList>
    </citation>
    <scope>NUCLEOTIDE SEQUENCE [LARGE SCALE GENOMIC DNA]</scope>
    <source>
        <strain evidence="1 2">SM1701</strain>
    </source>
</reference>
<dbReference type="RefSeq" id="WP_111062160.1">
    <property type="nucleotide sequence ID" value="NZ_JBHUCU010000002.1"/>
</dbReference>